<dbReference type="PROSITE" id="PS51986">
    <property type="entry name" value="GS_BETA_GRASP"/>
    <property type="match status" value="1"/>
</dbReference>
<dbReference type="AlphaFoldDB" id="A0A9J7ARZ9"/>
<evidence type="ECO:0000256" key="3">
    <source>
        <dbReference type="ARBA" id="ARBA00022598"/>
    </source>
</evidence>
<feature type="domain" description="GS beta-grasp" evidence="9">
    <location>
        <begin position="21"/>
        <end position="122"/>
    </location>
</feature>
<sequence length="470" mass="52412">MTVSGEKQAVIDAVLKRVAEEGLEVVRVSFADQHGILRGKTIMADALESAFRSGIAMTSTLLLKDTSHRTVFPVWQEDAGFGAGRLTGAGDVLMHPDPATFRVLPWSPHSGWMQADLTDTDGKPLEVCSRGILRRAVEKLNAQGYDLVTGLEVEFHVLRVTDPKLGHEDTGQPETPPKTELLAHGYQYLTEDRYDRLEDVFDLVRRNAVVLGLPVRSFETEFGPSQCEVTFHPASAMEHADNMVLFRSMVKQVCRREGLHATFMCRPKFKDAMASGWHLHQSLVDLESGDNLMVPEKGEALSKLGRSWVAGLLDHAAESCLLSTPTVNGYKRYRPFTLAPDRVQWGRDNKGAMIRALARPGDGASRIENRIGEPAANPYLYIASQVLAGLDGIERGLEAPAPVERPYESDAARLPASLDRALQLFRESAFFRDALGDAYVDYYARIKQAEWDRYAQAVSEWEEREYFSLF</sequence>
<comment type="similarity">
    <text evidence="7 8">Belongs to the glutamine synthetase family.</text>
</comment>
<dbReference type="EMBL" id="CP102480">
    <property type="protein sequence ID" value="UUX49337.1"/>
    <property type="molecule type" value="Genomic_DNA"/>
</dbReference>
<gene>
    <name evidence="11" type="ORF">NUH88_18295</name>
</gene>
<dbReference type="Pfam" id="PF00120">
    <property type="entry name" value="Gln-synt_C"/>
    <property type="match status" value="1"/>
</dbReference>
<evidence type="ECO:0000256" key="2">
    <source>
        <dbReference type="ARBA" id="ARBA00003117"/>
    </source>
</evidence>
<proteinExistence type="inferred from homology"/>
<evidence type="ECO:0000256" key="6">
    <source>
        <dbReference type="ARBA" id="ARBA00023231"/>
    </source>
</evidence>
<dbReference type="Proteomes" id="UP001060336">
    <property type="component" value="Chromosome"/>
</dbReference>
<dbReference type="SUPFAM" id="SSF55931">
    <property type="entry name" value="Glutamine synthetase/guanido kinase"/>
    <property type="match status" value="1"/>
</dbReference>
<dbReference type="InterPro" id="IPR014746">
    <property type="entry name" value="Gln_synth/guanido_kin_cat_dom"/>
</dbReference>
<dbReference type="GO" id="GO:0005524">
    <property type="term" value="F:ATP binding"/>
    <property type="evidence" value="ECO:0007669"/>
    <property type="project" value="UniProtKB-KW"/>
</dbReference>
<keyword evidence="4" id="KW-0547">Nucleotide-binding</keyword>
<evidence type="ECO:0000256" key="7">
    <source>
        <dbReference type="PROSITE-ProRule" id="PRU01330"/>
    </source>
</evidence>
<dbReference type="InterPro" id="IPR036651">
    <property type="entry name" value="Gln_synt_N_sf"/>
</dbReference>
<dbReference type="GO" id="GO:0006542">
    <property type="term" value="P:glutamine biosynthetic process"/>
    <property type="evidence" value="ECO:0007669"/>
    <property type="project" value="InterPro"/>
</dbReference>
<evidence type="ECO:0000313" key="12">
    <source>
        <dbReference type="Proteomes" id="UP001060336"/>
    </source>
</evidence>
<evidence type="ECO:0000256" key="1">
    <source>
        <dbReference type="ARBA" id="ARBA00001946"/>
    </source>
</evidence>
<dbReference type="InterPro" id="IPR008147">
    <property type="entry name" value="Gln_synt_N"/>
</dbReference>
<dbReference type="Gene3D" id="3.30.590.10">
    <property type="entry name" value="Glutamine synthetase/guanido kinase, catalytic domain"/>
    <property type="match status" value="1"/>
</dbReference>
<dbReference type="Gene3D" id="3.10.20.70">
    <property type="entry name" value="Glutamine synthetase, N-terminal domain"/>
    <property type="match status" value="1"/>
</dbReference>
<dbReference type="SUPFAM" id="SSF54368">
    <property type="entry name" value="Glutamine synthetase, N-terminal domain"/>
    <property type="match status" value="1"/>
</dbReference>
<dbReference type="PROSITE" id="PS51987">
    <property type="entry name" value="GS_CATALYTIC"/>
    <property type="match status" value="1"/>
</dbReference>
<dbReference type="KEGG" id="naci:NUH88_18295"/>
<feature type="domain" description="GS catalytic" evidence="10">
    <location>
        <begin position="129"/>
        <end position="470"/>
    </location>
</feature>
<evidence type="ECO:0000313" key="11">
    <source>
        <dbReference type="EMBL" id="UUX49337.1"/>
    </source>
</evidence>
<evidence type="ECO:0000256" key="4">
    <source>
        <dbReference type="ARBA" id="ARBA00022741"/>
    </source>
</evidence>
<dbReference type="PANTHER" id="PTHR43785">
    <property type="entry name" value="GAMMA-GLUTAMYLPUTRESCINE SYNTHETASE"/>
    <property type="match status" value="1"/>
</dbReference>
<keyword evidence="12" id="KW-1185">Reference proteome</keyword>
<keyword evidence="6" id="KW-0535">Nitrogen fixation</keyword>
<evidence type="ECO:0000259" key="9">
    <source>
        <dbReference type="PROSITE" id="PS51986"/>
    </source>
</evidence>
<comment type="cofactor">
    <cofactor evidence="1">
        <name>Mg(2+)</name>
        <dbReference type="ChEBI" id="CHEBI:18420"/>
    </cofactor>
</comment>
<evidence type="ECO:0000259" key="10">
    <source>
        <dbReference type="PROSITE" id="PS51987"/>
    </source>
</evidence>
<keyword evidence="3" id="KW-0436">Ligase</keyword>
<dbReference type="InterPro" id="IPR008146">
    <property type="entry name" value="Gln_synth_cat_dom"/>
</dbReference>
<comment type="function">
    <text evidence="2">Catalyzes the ATP-dependent biosynthesis of glutamine from glutamate and ammonia.</text>
</comment>
<keyword evidence="5" id="KW-0067">ATP-binding</keyword>
<evidence type="ECO:0000256" key="5">
    <source>
        <dbReference type="ARBA" id="ARBA00022840"/>
    </source>
</evidence>
<dbReference type="SMART" id="SM01230">
    <property type="entry name" value="Gln-synt_C"/>
    <property type="match status" value="1"/>
</dbReference>
<accession>A0A9J7ARZ9</accession>
<dbReference type="RefSeq" id="WP_257767917.1">
    <property type="nucleotide sequence ID" value="NZ_CP102480.1"/>
</dbReference>
<reference evidence="11" key="1">
    <citation type="submission" date="2022-08" db="EMBL/GenBank/DDBJ databases">
        <title>Nisaea acidiphila sp. nov., isolated from a marine algal debris and emended description of the genus Nisaea Urios et al. 2008.</title>
        <authorList>
            <person name="Kwon K."/>
        </authorList>
    </citation>
    <scope>NUCLEOTIDE SEQUENCE</scope>
    <source>
        <strain evidence="11">MEBiC11861</strain>
    </source>
</reference>
<dbReference type="GO" id="GO:0004356">
    <property type="term" value="F:glutamine synthetase activity"/>
    <property type="evidence" value="ECO:0007669"/>
    <property type="project" value="InterPro"/>
</dbReference>
<protein>
    <submittedName>
        <fullName evidence="11">Glutamine synthetase family protein</fullName>
    </submittedName>
</protein>
<evidence type="ECO:0000256" key="8">
    <source>
        <dbReference type="RuleBase" id="RU000384"/>
    </source>
</evidence>
<name>A0A9J7ARZ9_9PROT</name>
<dbReference type="PANTHER" id="PTHR43785:SF12">
    <property type="entry name" value="TYPE-1 GLUTAMINE SYNTHETASE 2"/>
    <property type="match status" value="1"/>
</dbReference>
<organism evidence="11 12">
    <name type="scientific">Nisaea acidiphila</name>
    <dbReference type="NCBI Taxonomy" id="1862145"/>
    <lineage>
        <taxon>Bacteria</taxon>
        <taxon>Pseudomonadati</taxon>
        <taxon>Pseudomonadota</taxon>
        <taxon>Alphaproteobacteria</taxon>
        <taxon>Rhodospirillales</taxon>
        <taxon>Thalassobaculaceae</taxon>
        <taxon>Nisaea</taxon>
    </lineage>
</organism>